<evidence type="ECO:0000259" key="12">
    <source>
        <dbReference type="Pfam" id="PF02366"/>
    </source>
</evidence>
<dbReference type="PANTHER" id="PTHR10050:SF46">
    <property type="entry name" value="PROTEIN O-MANNOSYL-TRANSFERASE 2"/>
    <property type="match status" value="1"/>
</dbReference>
<reference evidence="15 17" key="2">
    <citation type="submission" date="2020-07" db="EMBL/GenBank/DDBJ databases">
        <title>Sequencing the genomes of 1000 actinobacteria strains.</title>
        <authorList>
            <person name="Klenk H.-P."/>
        </authorList>
    </citation>
    <scope>NUCLEOTIDE SEQUENCE [LARGE SCALE GENOMIC DNA]</scope>
    <source>
        <strain evidence="15 17">DSM 10309</strain>
    </source>
</reference>
<feature type="transmembrane region" description="Helical" evidence="10">
    <location>
        <begin position="72"/>
        <end position="91"/>
    </location>
</feature>
<dbReference type="GO" id="GO:0012505">
    <property type="term" value="C:endomembrane system"/>
    <property type="evidence" value="ECO:0007669"/>
    <property type="project" value="UniProtKB-SubCell"/>
</dbReference>
<dbReference type="GO" id="GO:0004169">
    <property type="term" value="F:dolichyl-phosphate-mannose-protein mannosyltransferase activity"/>
    <property type="evidence" value="ECO:0007669"/>
    <property type="project" value="UniProtKB-UniRule"/>
</dbReference>
<evidence type="ECO:0000256" key="9">
    <source>
        <dbReference type="ARBA" id="ARBA00093617"/>
    </source>
</evidence>
<gene>
    <name evidence="15" type="ORF">FB463_001849</name>
    <name evidence="14" type="ORF">FFA01_24700</name>
</gene>
<keyword evidence="7 10" id="KW-1133">Transmembrane helix</keyword>
<dbReference type="GO" id="GO:0005886">
    <property type="term" value="C:plasma membrane"/>
    <property type="evidence" value="ECO:0007669"/>
    <property type="project" value="UniProtKB-SubCell"/>
</dbReference>
<sequence length="570" mass="62720">MTTRSERDFDALLETGAAPPEGAAASEPDRSPAVAAAPSHAVPPAVAASPPAMTRLDRWWGRLLSTPGRRRAWAWGGPIAVTLLAAVLRLWNLGRPGTLVFDETYYVKDAWTLHELGYEAAWPADYDPTFAAGGADGFTTAASFVAHPPLGKWLISLGMAALGPDDPAGWRLSTAIVGILAVALVAIIGTVLLRSTLVGTLAGFLLAIDGHAIVMSRVSLLDNFVMFFGLLAFGAVLLDRRDSARRLDAWITRRRGAGRDIAWGPVLWSRPWLLTAGLLCGLATGVKWNGLYFLAVFAVYTVVVDMLARRRAGVEFWLSGTLFRQAPVSFLLTVPVAAVAYLITWTGWFVTDGGYYRHWVEDGGQRWTGALAWVPDVVQNFWHYEAGVYAFNVGLQTPHSYQANPFTWLLMLRPTSMYYQGFDEGQGGCEVARCGEAITSIANPLIWYAAVAACLYLLYRVVRHREWRYGAILLGVAAAYLPWLAYSGRTVFQFYTIAFEPYLVLGLAAVLGIILGKRTDHIDRRRSGIAVTAIVVVAAVAVTVFFYPLWTAQLADWEFIRIHYWIPSWK</sequence>
<evidence type="ECO:0000313" key="17">
    <source>
        <dbReference type="Proteomes" id="UP000522688"/>
    </source>
</evidence>
<protein>
    <recommendedName>
        <fullName evidence="9 10">Polyprenol-phosphate-mannose--protein mannosyltransferase</fullName>
        <ecNumber evidence="10">2.4.1.-</ecNumber>
    </recommendedName>
</protein>
<feature type="region of interest" description="Disordered" evidence="11">
    <location>
        <begin position="1"/>
        <end position="48"/>
    </location>
</feature>
<dbReference type="RefSeq" id="WP_182501145.1">
    <property type="nucleotide sequence ID" value="NZ_BAAAHR010000008.1"/>
</dbReference>
<feature type="compositionally biased region" description="Basic and acidic residues" evidence="11">
    <location>
        <begin position="1"/>
        <end position="10"/>
    </location>
</feature>
<dbReference type="Pfam" id="PF02366">
    <property type="entry name" value="PMT"/>
    <property type="match status" value="1"/>
</dbReference>
<feature type="transmembrane region" description="Helical" evidence="10">
    <location>
        <begin position="492"/>
        <end position="516"/>
    </location>
</feature>
<evidence type="ECO:0000313" key="16">
    <source>
        <dbReference type="Proteomes" id="UP000321154"/>
    </source>
</evidence>
<feature type="transmembrane region" description="Helical" evidence="10">
    <location>
        <begin position="445"/>
        <end position="462"/>
    </location>
</feature>
<feature type="domain" description="ArnT-like N-terminal" evidence="12">
    <location>
        <begin position="80"/>
        <end position="238"/>
    </location>
</feature>
<proteinExistence type="inferred from homology"/>
<dbReference type="EC" id="2.4.1.-" evidence="10"/>
<keyword evidence="5 10" id="KW-0808">Transferase</keyword>
<feature type="transmembrane region" description="Helical" evidence="10">
    <location>
        <begin position="328"/>
        <end position="350"/>
    </location>
</feature>
<keyword evidence="10" id="KW-1003">Cell membrane</keyword>
<feature type="transmembrane region" description="Helical" evidence="10">
    <location>
        <begin position="224"/>
        <end position="240"/>
    </location>
</feature>
<evidence type="ECO:0000256" key="6">
    <source>
        <dbReference type="ARBA" id="ARBA00022692"/>
    </source>
</evidence>
<evidence type="ECO:0000256" key="10">
    <source>
        <dbReference type="RuleBase" id="RU367007"/>
    </source>
</evidence>
<keyword evidence="6 10" id="KW-0812">Transmembrane</keyword>
<dbReference type="Pfam" id="PF16192">
    <property type="entry name" value="PMT_4TMC"/>
    <property type="match status" value="1"/>
</dbReference>
<feature type="compositionally biased region" description="Low complexity" evidence="11">
    <location>
        <begin position="16"/>
        <end position="48"/>
    </location>
</feature>
<feature type="transmembrane region" description="Helical" evidence="10">
    <location>
        <begin position="469"/>
        <end position="486"/>
    </location>
</feature>
<dbReference type="InterPro" id="IPR027005">
    <property type="entry name" value="PMT-like"/>
</dbReference>
<dbReference type="UniPathway" id="UPA00378"/>
<keyword evidence="8 10" id="KW-0472">Membrane</keyword>
<reference evidence="14 16" key="1">
    <citation type="submission" date="2019-07" db="EMBL/GenBank/DDBJ databases">
        <title>Whole genome shotgun sequence of Frigoribacterium faeni NBRC 103066.</title>
        <authorList>
            <person name="Hosoyama A."/>
            <person name="Uohara A."/>
            <person name="Ohji S."/>
            <person name="Ichikawa N."/>
        </authorList>
    </citation>
    <scope>NUCLEOTIDE SEQUENCE [LARGE SCALE GENOMIC DNA]</scope>
    <source>
        <strain evidence="14 16">NBRC 103066</strain>
    </source>
</reference>
<dbReference type="InterPro" id="IPR003342">
    <property type="entry name" value="ArnT-like_N"/>
</dbReference>
<evidence type="ECO:0000256" key="8">
    <source>
        <dbReference type="ARBA" id="ARBA00023136"/>
    </source>
</evidence>
<dbReference type="Proteomes" id="UP000321154">
    <property type="component" value="Unassembled WGS sequence"/>
</dbReference>
<dbReference type="Proteomes" id="UP000522688">
    <property type="component" value="Unassembled WGS sequence"/>
</dbReference>
<feature type="transmembrane region" description="Helical" evidence="10">
    <location>
        <begin position="528"/>
        <end position="550"/>
    </location>
</feature>
<evidence type="ECO:0000256" key="3">
    <source>
        <dbReference type="ARBA" id="ARBA00007222"/>
    </source>
</evidence>
<accession>A0A7W3PIN6</accession>
<evidence type="ECO:0000259" key="13">
    <source>
        <dbReference type="Pfam" id="PF16192"/>
    </source>
</evidence>
<evidence type="ECO:0000313" key="15">
    <source>
        <dbReference type="EMBL" id="MBA8813600.1"/>
    </source>
</evidence>
<feature type="transmembrane region" description="Helical" evidence="10">
    <location>
        <begin position="200"/>
        <end position="218"/>
    </location>
</feature>
<dbReference type="EMBL" id="BJUV01000029">
    <property type="protein sequence ID" value="GEK84161.1"/>
    <property type="molecule type" value="Genomic_DNA"/>
</dbReference>
<comment type="similarity">
    <text evidence="3 10">Belongs to the glycosyltransferase 39 family.</text>
</comment>
<evidence type="ECO:0000256" key="11">
    <source>
        <dbReference type="SAM" id="MobiDB-lite"/>
    </source>
</evidence>
<evidence type="ECO:0000256" key="1">
    <source>
        <dbReference type="ARBA" id="ARBA00004127"/>
    </source>
</evidence>
<comment type="pathway">
    <text evidence="2 10">Protein modification; protein glycosylation.</text>
</comment>
<comment type="function">
    <text evidence="10">Protein O-mannosyltransferase that catalyzes the transfer of a single mannose residue from a polyprenol phospho-mannosyl lipidic donor to the hydroxyl group of selected serine and threonine residues in acceptor proteins.</text>
</comment>
<dbReference type="EMBL" id="JACGWW010000002">
    <property type="protein sequence ID" value="MBA8813600.1"/>
    <property type="molecule type" value="Genomic_DNA"/>
</dbReference>
<comment type="subcellular location">
    <subcellularLocation>
        <location evidence="10">Cell membrane</location>
    </subcellularLocation>
    <subcellularLocation>
        <location evidence="1">Endomembrane system</location>
        <topology evidence="1">Multi-pass membrane protein</topology>
    </subcellularLocation>
</comment>
<keyword evidence="16" id="KW-1185">Reference proteome</keyword>
<feature type="transmembrane region" description="Helical" evidence="10">
    <location>
        <begin position="290"/>
        <end position="308"/>
    </location>
</feature>
<organism evidence="15 17">
    <name type="scientific">Frigoribacterium faeni</name>
    <dbReference type="NCBI Taxonomy" id="145483"/>
    <lineage>
        <taxon>Bacteria</taxon>
        <taxon>Bacillati</taxon>
        <taxon>Actinomycetota</taxon>
        <taxon>Actinomycetes</taxon>
        <taxon>Micrococcales</taxon>
        <taxon>Microbacteriaceae</taxon>
        <taxon>Frigoribacterium</taxon>
    </lineage>
</organism>
<evidence type="ECO:0000256" key="4">
    <source>
        <dbReference type="ARBA" id="ARBA00022676"/>
    </source>
</evidence>
<evidence type="ECO:0000313" key="14">
    <source>
        <dbReference type="EMBL" id="GEK84161.1"/>
    </source>
</evidence>
<dbReference type="InterPro" id="IPR032421">
    <property type="entry name" value="PMT_4TMC"/>
</dbReference>
<dbReference type="PANTHER" id="PTHR10050">
    <property type="entry name" value="DOLICHYL-PHOSPHATE-MANNOSE--PROTEIN MANNOSYLTRANSFERASE"/>
    <property type="match status" value="1"/>
</dbReference>
<evidence type="ECO:0000256" key="2">
    <source>
        <dbReference type="ARBA" id="ARBA00004922"/>
    </source>
</evidence>
<comment type="caution">
    <text evidence="15">The sequence shown here is derived from an EMBL/GenBank/DDBJ whole genome shotgun (WGS) entry which is preliminary data.</text>
</comment>
<feature type="transmembrane region" description="Helical" evidence="10">
    <location>
        <begin position="261"/>
        <end position="284"/>
    </location>
</feature>
<name>A0A7W3PIN6_9MICO</name>
<keyword evidence="4 10" id="KW-0328">Glycosyltransferase</keyword>
<feature type="transmembrane region" description="Helical" evidence="10">
    <location>
        <begin position="172"/>
        <end position="193"/>
    </location>
</feature>
<dbReference type="AlphaFoldDB" id="A0A7W3PIN6"/>
<feature type="domain" description="Protein O-mannosyl-transferase C-terminal four TM" evidence="13">
    <location>
        <begin position="378"/>
        <end position="569"/>
    </location>
</feature>
<evidence type="ECO:0000256" key="5">
    <source>
        <dbReference type="ARBA" id="ARBA00022679"/>
    </source>
</evidence>
<evidence type="ECO:0000256" key="7">
    <source>
        <dbReference type="ARBA" id="ARBA00022989"/>
    </source>
</evidence>